<proteinExistence type="predicted"/>
<name>D8TY27_VOLCA</name>
<feature type="coiled-coil region" evidence="1">
    <location>
        <begin position="46"/>
        <end position="124"/>
    </location>
</feature>
<gene>
    <name evidence="2" type="ORF">VOLCADRAFT_105054</name>
</gene>
<dbReference type="STRING" id="3068.D8TY27"/>
<accession>D8TY27</accession>
<dbReference type="KEGG" id="vcn:VOLCADRAFT_105054"/>
<dbReference type="InParanoid" id="D8TY27"/>
<reference evidence="2 3" key="1">
    <citation type="journal article" date="2010" name="Science">
        <title>Genomic analysis of organismal complexity in the multicellular green alga Volvox carteri.</title>
        <authorList>
            <person name="Prochnik S.E."/>
            <person name="Umen J."/>
            <person name="Nedelcu A.M."/>
            <person name="Hallmann A."/>
            <person name="Miller S.M."/>
            <person name="Nishii I."/>
            <person name="Ferris P."/>
            <person name="Kuo A."/>
            <person name="Mitros T."/>
            <person name="Fritz-Laylin L.K."/>
            <person name="Hellsten U."/>
            <person name="Chapman J."/>
            <person name="Simakov O."/>
            <person name="Rensing S.A."/>
            <person name="Terry A."/>
            <person name="Pangilinan J."/>
            <person name="Kapitonov V."/>
            <person name="Jurka J."/>
            <person name="Salamov A."/>
            <person name="Shapiro H."/>
            <person name="Schmutz J."/>
            <person name="Grimwood J."/>
            <person name="Lindquist E."/>
            <person name="Lucas S."/>
            <person name="Grigoriev I.V."/>
            <person name="Schmitt R."/>
            <person name="Kirk D."/>
            <person name="Rokhsar D.S."/>
        </authorList>
    </citation>
    <scope>NUCLEOTIDE SEQUENCE [LARGE SCALE GENOMIC DNA]</scope>
    <source>
        <strain evidence="3">f. Nagariensis / Eve</strain>
    </source>
</reference>
<dbReference type="RefSeq" id="XP_002951301.1">
    <property type="nucleotide sequence ID" value="XM_002951255.1"/>
</dbReference>
<evidence type="ECO:0000313" key="3">
    <source>
        <dbReference type="Proteomes" id="UP000001058"/>
    </source>
</evidence>
<sequence>MNQGGVWYKAPYKLHRKEPAVHQKGAQLEWRFRSHSALRQLPKASMEAVERDIRRVDKEIKAVGKQITACKDSKTLQILWTEKQQLREEKKQLRDEKKELLPLLRKQEQQLRKQEKQLGEQEMQLACSAAVPDKNVTCFFAALLNMAVPDAGNLLTLGSDVFPLHKESRQLYVRECYPELFKAIYEYKNKKHVVTGTPGIGKSFFFYYMVLQLLHSPSPPPFILWEHLGNPGQMWCYTHETGQVRHSSSRMTFQHEFENRDTWYFADGVQPITTTAVHTVLITPPVYKTSKEMEKEGASVWYMPVWEYDELLDCRSKMYDEVPEATVENLYQCYGGVARYVLQHPLLHPNAKLCKLLEPLVNAIHTCVTTQMPI</sequence>
<dbReference type="InterPro" id="IPR052980">
    <property type="entry name" value="Crinkler_effector"/>
</dbReference>
<protein>
    <submittedName>
        <fullName evidence="2">Uncharacterized protein</fullName>
    </submittedName>
</protein>
<keyword evidence="1" id="KW-0175">Coiled coil</keyword>
<evidence type="ECO:0000313" key="2">
    <source>
        <dbReference type="EMBL" id="EFJ47477.1"/>
    </source>
</evidence>
<dbReference type="Proteomes" id="UP000001058">
    <property type="component" value="Unassembled WGS sequence"/>
</dbReference>
<evidence type="ECO:0000256" key="1">
    <source>
        <dbReference type="SAM" id="Coils"/>
    </source>
</evidence>
<keyword evidence="3" id="KW-1185">Reference proteome</keyword>
<dbReference type="AlphaFoldDB" id="D8TY27"/>
<dbReference type="GeneID" id="9617072"/>
<dbReference type="OrthoDB" id="2161535at2759"/>
<dbReference type="eggNOG" id="ENOG502S38R">
    <property type="taxonomic scope" value="Eukaryota"/>
</dbReference>
<dbReference type="PANTHER" id="PTHR33129">
    <property type="entry name" value="PROTEIN KINASE DOMAIN-CONTAINING PROTEIN-RELATED"/>
    <property type="match status" value="1"/>
</dbReference>
<dbReference type="EMBL" id="GL378344">
    <property type="protein sequence ID" value="EFJ47477.1"/>
    <property type="molecule type" value="Genomic_DNA"/>
</dbReference>
<dbReference type="PANTHER" id="PTHR33129:SF1">
    <property type="entry name" value="ATP-BINDING PROTEIN"/>
    <property type="match status" value="1"/>
</dbReference>
<organism evidence="3">
    <name type="scientific">Volvox carteri f. nagariensis</name>
    <dbReference type="NCBI Taxonomy" id="3068"/>
    <lineage>
        <taxon>Eukaryota</taxon>
        <taxon>Viridiplantae</taxon>
        <taxon>Chlorophyta</taxon>
        <taxon>core chlorophytes</taxon>
        <taxon>Chlorophyceae</taxon>
        <taxon>CS clade</taxon>
        <taxon>Chlamydomonadales</taxon>
        <taxon>Volvocaceae</taxon>
        <taxon>Volvox</taxon>
    </lineage>
</organism>